<dbReference type="InterPro" id="IPR007710">
    <property type="entry name" value="Nucleoside_deoxyribTrfase"/>
</dbReference>
<evidence type="ECO:0000313" key="3">
    <source>
        <dbReference type="Proteomes" id="UP000032869"/>
    </source>
</evidence>
<evidence type="ECO:0000313" key="2">
    <source>
        <dbReference type="EMBL" id="KFX12320.1"/>
    </source>
</evidence>
<proteinExistence type="predicted"/>
<organism evidence="2 3">
    <name type="scientific">Pectobacterium betavasculorum</name>
    <dbReference type="NCBI Taxonomy" id="55207"/>
    <lineage>
        <taxon>Bacteria</taxon>
        <taxon>Pseudomonadati</taxon>
        <taxon>Pseudomonadota</taxon>
        <taxon>Gammaproteobacteria</taxon>
        <taxon>Enterobacterales</taxon>
        <taxon>Pectobacteriaceae</taxon>
        <taxon>Pectobacterium</taxon>
    </lineage>
</organism>
<dbReference type="Pfam" id="PF05014">
    <property type="entry name" value="Nuc_deoxyrib_tr"/>
    <property type="match status" value="1"/>
</dbReference>
<protein>
    <submittedName>
        <fullName evidence="2">Nucleoside 2-deoxyribosyltransferase</fullName>
    </submittedName>
</protein>
<dbReference type="InterPro" id="IPR029056">
    <property type="entry name" value="Ribokinase-like"/>
</dbReference>
<sequence length="402" mass="43814">MSVVGGVYHEVCLRPSYHDVYGSAGRAASALSHLNVPVMLYTYADTDTTELLCERATHEGFGLSIQAASKPIYFDYDQGLAEPKIYGVPENKLPPQIIKDKNILRYGMLEGTAIIDAEYAVYDPQNVLKPEKFGENGSKAENLALVLNRYEAASLSGKKELSTEEQATFLYANKFAQVIIIKQGPAGALICDHGKISSVPAYETQNVFKIGSGDAFAAYFAHAWMIEKASAHDAADRASRATAYYCENNLFPSSEGLKNFNPVAIIPSAAFMSGRRPSVYLAGPFFTLAQLWLVDQARRNLIDLGMKVFSPYHNVGPGVADEVVAKDLEGIRNADIVFAIGDGLDAGTIYEVGFARALGVPVVFYAENETEEDQKMMEGSGCILCSDYVTAIYKTLWAVAKK</sequence>
<dbReference type="Gene3D" id="3.40.1190.20">
    <property type="match status" value="1"/>
</dbReference>
<gene>
    <name evidence="2" type="ORF">JV35_20565</name>
</gene>
<dbReference type="SUPFAM" id="SSF53613">
    <property type="entry name" value="Ribokinase-like"/>
    <property type="match status" value="1"/>
</dbReference>
<dbReference type="SUPFAM" id="SSF52309">
    <property type="entry name" value="N-(deoxy)ribosyltransferase-like"/>
    <property type="match status" value="1"/>
</dbReference>
<name>A0ABR4UU39_9GAMM</name>
<keyword evidence="3" id="KW-1185">Reference proteome</keyword>
<dbReference type="InterPro" id="IPR011611">
    <property type="entry name" value="PfkB_dom"/>
</dbReference>
<dbReference type="EMBL" id="JQHL01000027">
    <property type="protein sequence ID" value="KFX12320.1"/>
    <property type="molecule type" value="Genomic_DNA"/>
</dbReference>
<reference evidence="2 3" key="1">
    <citation type="submission" date="2014-08" db="EMBL/GenBank/DDBJ databases">
        <title>Genome sequences of NCPPB Pectobacterium isolates.</title>
        <authorList>
            <person name="Glover R.H."/>
            <person name="Sapp M."/>
            <person name="Elphinstone J."/>
        </authorList>
    </citation>
    <scope>NUCLEOTIDE SEQUENCE [LARGE SCALE GENOMIC DNA]</scope>
    <source>
        <strain evidence="2 3">NCPPB 2793</strain>
    </source>
</reference>
<dbReference type="Pfam" id="PF00294">
    <property type="entry name" value="PfkB"/>
    <property type="match status" value="1"/>
</dbReference>
<dbReference type="Gene3D" id="3.40.50.450">
    <property type="match status" value="1"/>
</dbReference>
<accession>A0ABR4UU39</accession>
<comment type="caution">
    <text evidence="2">The sequence shown here is derived from an EMBL/GenBank/DDBJ whole genome shotgun (WGS) entry which is preliminary data.</text>
</comment>
<evidence type="ECO:0000259" key="1">
    <source>
        <dbReference type="Pfam" id="PF00294"/>
    </source>
</evidence>
<feature type="domain" description="Carbohydrate kinase PfkB" evidence="1">
    <location>
        <begin position="145"/>
        <end position="243"/>
    </location>
</feature>
<dbReference type="Proteomes" id="UP000032869">
    <property type="component" value="Unassembled WGS sequence"/>
</dbReference>